<dbReference type="GO" id="GO:0003866">
    <property type="term" value="F:3-phosphoshikimate 1-carboxyvinyltransferase activity"/>
    <property type="evidence" value="ECO:0007669"/>
    <property type="project" value="UniProtKB-UniRule"/>
</dbReference>
<dbReference type="AlphaFoldDB" id="E6TZH1"/>
<dbReference type="InterPro" id="IPR013792">
    <property type="entry name" value="RNA3'P_cycl/enolpyr_Trfase_a/b"/>
</dbReference>
<keyword evidence="4 9" id="KW-0963">Cytoplasm</keyword>
<reference evidence="11" key="1">
    <citation type="submission" date="2010-12" db="EMBL/GenBank/DDBJ databases">
        <title>Complete sequence of Bacillus cellulosilyticus DSM 2522.</title>
        <authorList>
            <consortium name="US DOE Joint Genome Institute"/>
            <person name="Lucas S."/>
            <person name="Copeland A."/>
            <person name="Lapidus A."/>
            <person name="Cheng J.-F."/>
            <person name="Bruce D."/>
            <person name="Goodwin L."/>
            <person name="Pitluck S."/>
            <person name="Chertkov O."/>
            <person name="Detter J.C."/>
            <person name="Han C."/>
            <person name="Tapia R."/>
            <person name="Land M."/>
            <person name="Hauser L."/>
            <person name="Jeffries C."/>
            <person name="Kyrpides N."/>
            <person name="Ivanova N."/>
            <person name="Mikhailova N."/>
            <person name="Brumm P."/>
            <person name="Mead D."/>
            <person name="Woyke T."/>
        </authorList>
    </citation>
    <scope>NUCLEOTIDE SEQUENCE [LARGE SCALE GENOMIC DNA]</scope>
    <source>
        <strain evidence="11">DSM 2522</strain>
    </source>
</reference>
<evidence type="ECO:0000256" key="3">
    <source>
        <dbReference type="ARBA" id="ARBA00009948"/>
    </source>
</evidence>
<feature type="binding site" evidence="9">
    <location>
        <position position="168"/>
    </location>
    <ligand>
        <name>3-phosphoshikimate</name>
        <dbReference type="ChEBI" id="CHEBI:145989"/>
    </ligand>
</feature>
<dbReference type="EMBL" id="CP002394">
    <property type="protein sequence ID" value="ADU30145.1"/>
    <property type="molecule type" value="Genomic_DNA"/>
</dbReference>
<dbReference type="Gene3D" id="3.65.10.10">
    <property type="entry name" value="Enolpyruvate transferase domain"/>
    <property type="match status" value="2"/>
</dbReference>
<dbReference type="FunFam" id="3.65.10.10:FF:000005">
    <property type="entry name" value="3-phosphoshikimate 1-carboxyvinyltransferase"/>
    <property type="match status" value="1"/>
</dbReference>
<dbReference type="HAMAP" id="MF_00210">
    <property type="entry name" value="EPSP_synth"/>
    <property type="match status" value="1"/>
</dbReference>
<evidence type="ECO:0000256" key="6">
    <source>
        <dbReference type="ARBA" id="ARBA00022679"/>
    </source>
</evidence>
<feature type="binding site" evidence="9">
    <location>
        <position position="23"/>
    </location>
    <ligand>
        <name>3-phosphoshikimate</name>
        <dbReference type="ChEBI" id="CHEBI:145989"/>
    </ligand>
</feature>
<accession>E6TZH1</accession>
<evidence type="ECO:0000313" key="12">
    <source>
        <dbReference type="Proteomes" id="UP000001401"/>
    </source>
</evidence>
<comment type="subunit">
    <text evidence="9">Monomer.</text>
</comment>
<evidence type="ECO:0000256" key="4">
    <source>
        <dbReference type="ARBA" id="ARBA00022490"/>
    </source>
</evidence>
<dbReference type="InterPro" id="IPR006264">
    <property type="entry name" value="EPSP_synthase"/>
</dbReference>
<keyword evidence="12" id="KW-1185">Reference proteome</keyword>
<dbReference type="InterPro" id="IPR023193">
    <property type="entry name" value="EPSP_synthase_CS"/>
</dbReference>
<dbReference type="KEGG" id="bco:Bcell_1883"/>
<keyword evidence="5 9" id="KW-0028">Amino-acid biosynthesis</keyword>
<dbReference type="UniPathway" id="UPA00053">
    <property type="reaction ID" value="UER00089"/>
</dbReference>
<dbReference type="PROSITE" id="PS00104">
    <property type="entry name" value="EPSP_SYNTHASE_1"/>
    <property type="match status" value="1"/>
</dbReference>
<sequence length="428" mass="45487">MDRVTVNKVTNGLNGTISVPGDKSISHRAVMFASIANGQSEITGFLKGEDCLSTISCMKQLGVTIREEDDKIIVVGKGVKQLKEPNTILDVGNSGTTIRLLSGILASLPFSSVLIGDDSIAKRPMARVTGPLKMMNATVDGRENGRFTPLFIRGGQLQGVHYVSPIASAQVKSSILLAALNAKGTTTVTEPHRSRDHTERMLKTFGVSVEVDGESVSLKGGQALTAANIAVPGDISSAAFLLVAAAIVNKSEVTITNVGINPTRTGILDVLENMGADIRITDERFYGEEPVANITIKYTQLNATTIAGEIIPRLIDEIPAIAVLATQANGVTVIKDAEELKVKETNRIDTMVHQLKSLGANIEATSDGMKIIGPTPLRGGNVESYGDHRIGMAMALCGLISDGDVKIENTEAIAVSYPNFFEHLNELK</sequence>
<evidence type="ECO:0000256" key="1">
    <source>
        <dbReference type="ARBA" id="ARBA00002174"/>
    </source>
</evidence>
<dbReference type="PROSITE" id="PS00885">
    <property type="entry name" value="EPSP_SYNTHASE_2"/>
    <property type="match status" value="1"/>
</dbReference>
<gene>
    <name evidence="9" type="primary">aroA</name>
    <name evidence="11" type="ordered locus">Bcell_1883</name>
</gene>
<dbReference type="GO" id="GO:0009423">
    <property type="term" value="P:chorismate biosynthetic process"/>
    <property type="evidence" value="ECO:0007669"/>
    <property type="project" value="UniProtKB-UniRule"/>
</dbReference>
<organism evidence="11 12">
    <name type="scientific">Evansella cellulosilytica (strain ATCC 21833 / DSM 2522 / FERM P-1141 / JCM 9156 / N-4)</name>
    <name type="common">Bacillus cellulosilyticus</name>
    <dbReference type="NCBI Taxonomy" id="649639"/>
    <lineage>
        <taxon>Bacteria</taxon>
        <taxon>Bacillati</taxon>
        <taxon>Bacillota</taxon>
        <taxon>Bacilli</taxon>
        <taxon>Bacillales</taxon>
        <taxon>Bacillaceae</taxon>
        <taxon>Evansella</taxon>
    </lineage>
</organism>
<feature type="binding site" evidence="9">
    <location>
        <position position="28"/>
    </location>
    <ligand>
        <name>3-phosphoshikimate</name>
        <dbReference type="ChEBI" id="CHEBI:145989"/>
    </ligand>
</feature>
<dbReference type="CDD" id="cd01556">
    <property type="entry name" value="EPSP_synthase"/>
    <property type="match status" value="1"/>
</dbReference>
<comment type="pathway">
    <text evidence="2 9">Metabolic intermediate biosynthesis; chorismate biosynthesis; chorismate from D-erythrose 4-phosphate and phosphoenolpyruvate: step 6/7.</text>
</comment>
<dbReference type="PIRSF" id="PIRSF000505">
    <property type="entry name" value="EPSPS"/>
    <property type="match status" value="1"/>
</dbReference>
<dbReference type="HOGENOM" id="CLU_024321_0_1_9"/>
<comment type="caution">
    <text evidence="9">Lacks conserved residue(s) required for the propagation of feature annotation.</text>
</comment>
<dbReference type="PANTHER" id="PTHR21090:SF5">
    <property type="entry name" value="PENTAFUNCTIONAL AROM POLYPEPTIDE"/>
    <property type="match status" value="1"/>
</dbReference>
<feature type="binding site" evidence="9">
    <location>
        <position position="23"/>
    </location>
    <ligand>
        <name>phosphoenolpyruvate</name>
        <dbReference type="ChEBI" id="CHEBI:58702"/>
    </ligand>
</feature>
<proteinExistence type="inferred from homology"/>
<comment type="catalytic activity">
    <reaction evidence="8">
        <text>3-phosphoshikimate + phosphoenolpyruvate = 5-O-(1-carboxyvinyl)-3-phosphoshikimate + phosphate</text>
        <dbReference type="Rhea" id="RHEA:21256"/>
        <dbReference type="ChEBI" id="CHEBI:43474"/>
        <dbReference type="ChEBI" id="CHEBI:57701"/>
        <dbReference type="ChEBI" id="CHEBI:58702"/>
        <dbReference type="ChEBI" id="CHEBI:145989"/>
        <dbReference type="EC" id="2.5.1.19"/>
    </reaction>
    <physiologicalReaction direction="left-to-right" evidence="8">
        <dbReference type="Rhea" id="RHEA:21257"/>
    </physiologicalReaction>
</comment>
<dbReference type="Pfam" id="PF00275">
    <property type="entry name" value="EPSP_synthase"/>
    <property type="match status" value="1"/>
</dbReference>
<feature type="binding site" evidence="9">
    <location>
        <position position="170"/>
    </location>
    <ligand>
        <name>3-phosphoshikimate</name>
        <dbReference type="ChEBI" id="CHEBI:145989"/>
    </ligand>
</feature>
<evidence type="ECO:0000256" key="2">
    <source>
        <dbReference type="ARBA" id="ARBA00004811"/>
    </source>
</evidence>
<evidence type="ECO:0000313" key="11">
    <source>
        <dbReference type="EMBL" id="ADU30145.1"/>
    </source>
</evidence>
<comment type="function">
    <text evidence="1 9">Catalyzes the transfer of the enolpyruvyl moiety of phosphoenolpyruvate (PEP) to the 5-hydroxyl of shikimate-3-phosphate (S3P) to produce enolpyruvyl shikimate-3-phosphate and inorganic phosphate.</text>
</comment>
<keyword evidence="7 9" id="KW-0057">Aromatic amino acid biosynthesis</keyword>
<protein>
    <recommendedName>
        <fullName evidence="9">3-phosphoshikimate 1-carboxyvinyltransferase</fullName>
        <ecNumber evidence="9">2.5.1.19</ecNumber>
    </recommendedName>
    <alternativeName>
        <fullName evidence="9">5-enolpyruvylshikimate-3-phosphate synthase</fullName>
        <shortName evidence="9">EPSP synthase</shortName>
        <shortName evidence="9">EPSPS</shortName>
    </alternativeName>
</protein>
<evidence type="ECO:0000256" key="7">
    <source>
        <dbReference type="ARBA" id="ARBA00023141"/>
    </source>
</evidence>
<feature type="binding site" evidence="9">
    <location>
        <position position="347"/>
    </location>
    <ligand>
        <name>phosphoenolpyruvate</name>
        <dbReference type="ChEBI" id="CHEBI:58702"/>
    </ligand>
</feature>
<keyword evidence="6 9" id="KW-0808">Transferase</keyword>
<name>E6TZH1_EVAC2</name>
<feature type="binding site" evidence="9">
    <location>
        <position position="316"/>
    </location>
    <ligand>
        <name>3-phosphoshikimate</name>
        <dbReference type="ChEBI" id="CHEBI:145989"/>
    </ligand>
</feature>
<dbReference type="GO" id="GO:0009073">
    <property type="term" value="P:aromatic amino acid family biosynthetic process"/>
    <property type="evidence" value="ECO:0007669"/>
    <property type="project" value="UniProtKB-KW"/>
</dbReference>
<dbReference type="PANTHER" id="PTHR21090">
    <property type="entry name" value="AROM/DEHYDROQUINATE SYNTHASE"/>
    <property type="match status" value="1"/>
</dbReference>
<dbReference type="SUPFAM" id="SSF55205">
    <property type="entry name" value="EPT/RTPC-like"/>
    <property type="match status" value="1"/>
</dbReference>
<feature type="active site" description="Proton acceptor" evidence="9">
    <location>
        <position position="316"/>
    </location>
</feature>
<dbReference type="GO" id="GO:0005737">
    <property type="term" value="C:cytoplasm"/>
    <property type="evidence" value="ECO:0007669"/>
    <property type="project" value="UniProtKB-SubCell"/>
</dbReference>
<dbReference type="Proteomes" id="UP000001401">
    <property type="component" value="Chromosome"/>
</dbReference>
<dbReference type="NCBIfam" id="TIGR01356">
    <property type="entry name" value="aroA"/>
    <property type="match status" value="1"/>
</dbReference>
<feature type="binding site" evidence="9">
    <location>
        <position position="24"/>
    </location>
    <ligand>
        <name>3-phosphoshikimate</name>
        <dbReference type="ChEBI" id="CHEBI:145989"/>
    </ligand>
</feature>
<dbReference type="InterPro" id="IPR001986">
    <property type="entry name" value="Enolpyruvate_Tfrase_dom"/>
</dbReference>
<comment type="similarity">
    <text evidence="3 9">Belongs to the EPSP synthase family.</text>
</comment>
<feature type="binding site" evidence="9">
    <location>
        <position position="123"/>
    </location>
    <ligand>
        <name>phosphoenolpyruvate</name>
        <dbReference type="ChEBI" id="CHEBI:58702"/>
    </ligand>
</feature>
<dbReference type="RefSeq" id="WP_013488481.1">
    <property type="nucleotide sequence ID" value="NC_014829.1"/>
</dbReference>
<dbReference type="OrthoDB" id="9809920at2"/>
<dbReference type="eggNOG" id="COG0128">
    <property type="taxonomic scope" value="Bacteria"/>
</dbReference>
<comment type="subcellular location">
    <subcellularLocation>
        <location evidence="9">Cytoplasm</location>
    </subcellularLocation>
</comment>
<feature type="binding site" evidence="9">
    <location>
        <position position="343"/>
    </location>
    <ligand>
        <name>3-phosphoshikimate</name>
        <dbReference type="ChEBI" id="CHEBI:145989"/>
    </ligand>
</feature>
<dbReference type="EC" id="2.5.1.19" evidence="9"/>
<evidence type="ECO:0000256" key="9">
    <source>
        <dbReference type="HAMAP-Rule" id="MF_00210"/>
    </source>
</evidence>
<evidence type="ECO:0000256" key="5">
    <source>
        <dbReference type="ARBA" id="ARBA00022605"/>
    </source>
</evidence>
<feature type="binding site" evidence="9">
    <location>
        <position position="95"/>
    </location>
    <ligand>
        <name>phosphoenolpyruvate</name>
        <dbReference type="ChEBI" id="CHEBI:58702"/>
    </ligand>
</feature>
<dbReference type="GO" id="GO:0008652">
    <property type="term" value="P:amino acid biosynthetic process"/>
    <property type="evidence" value="ECO:0007669"/>
    <property type="project" value="UniProtKB-KW"/>
</dbReference>
<evidence type="ECO:0000256" key="8">
    <source>
        <dbReference type="ARBA" id="ARBA00044633"/>
    </source>
</evidence>
<dbReference type="InterPro" id="IPR036968">
    <property type="entry name" value="Enolpyruvate_Tfrase_sf"/>
</dbReference>
<dbReference type="STRING" id="649639.Bcell_1883"/>
<evidence type="ECO:0000259" key="10">
    <source>
        <dbReference type="Pfam" id="PF00275"/>
    </source>
</evidence>
<feature type="binding site" evidence="9">
    <location>
        <position position="170"/>
    </location>
    <ligand>
        <name>phosphoenolpyruvate</name>
        <dbReference type="ChEBI" id="CHEBI:58702"/>
    </ligand>
</feature>
<feature type="domain" description="Enolpyruvate transferase" evidence="10">
    <location>
        <begin position="11"/>
        <end position="424"/>
    </location>
</feature>
<dbReference type="FunFam" id="3.65.10.10:FF:000006">
    <property type="entry name" value="3-phosphoshikimate 1-carboxyvinyltransferase"/>
    <property type="match status" value="1"/>
</dbReference>
<feature type="binding site" evidence="9">
    <location>
        <position position="389"/>
    </location>
    <ligand>
        <name>phosphoenolpyruvate</name>
        <dbReference type="ChEBI" id="CHEBI:58702"/>
    </ligand>
</feature>